<dbReference type="SUPFAM" id="SSF103473">
    <property type="entry name" value="MFS general substrate transporter"/>
    <property type="match status" value="1"/>
</dbReference>
<evidence type="ECO:0000256" key="8">
    <source>
        <dbReference type="SAM" id="Phobius"/>
    </source>
</evidence>
<evidence type="ECO:0000256" key="3">
    <source>
        <dbReference type="ARBA" id="ARBA00022475"/>
    </source>
</evidence>
<organism evidence="9 10">
    <name type="scientific">Actinoallomurus acaciae</name>
    <dbReference type="NCBI Taxonomy" id="502577"/>
    <lineage>
        <taxon>Bacteria</taxon>
        <taxon>Bacillati</taxon>
        <taxon>Actinomycetota</taxon>
        <taxon>Actinomycetes</taxon>
        <taxon>Streptosporangiales</taxon>
        <taxon>Thermomonosporaceae</taxon>
        <taxon>Actinoallomurus</taxon>
    </lineage>
</organism>
<dbReference type="PANTHER" id="PTHR42718">
    <property type="entry name" value="MAJOR FACILITATOR SUPERFAMILY MULTIDRUG TRANSPORTER MFSC"/>
    <property type="match status" value="1"/>
</dbReference>
<feature type="region of interest" description="Disordered" evidence="7">
    <location>
        <begin position="185"/>
        <end position="233"/>
    </location>
</feature>
<sequence>MPPPGPSGAPADAVGWRWIFWLGVLMVSGGLAVVRMLVPESKVRTRARTDLPGALLPSVGLVGVLVAMTIVPSSGWSSPAMLGSAIIGITELAVWVWREPRVDEPLLNPALLTRRPLLPANTATAVAGFVAFSTYFVVPHLVEGPDGVKHAAYGFGADAAEAGLFLLPAAAGLVLMGPVSGRLTRRRGAKQPRRRWDGRVGRGGTARRDWRRSVLSRSSVPERHSRSPAPNQP</sequence>
<evidence type="ECO:0000313" key="10">
    <source>
        <dbReference type="Proteomes" id="UP001589627"/>
    </source>
</evidence>
<accession>A0ABV5Y7U9</accession>
<evidence type="ECO:0000256" key="2">
    <source>
        <dbReference type="ARBA" id="ARBA00022448"/>
    </source>
</evidence>
<dbReference type="PANTHER" id="PTHR42718:SF46">
    <property type="entry name" value="BLR6921 PROTEIN"/>
    <property type="match status" value="1"/>
</dbReference>
<name>A0ABV5Y7U9_9ACTN</name>
<evidence type="ECO:0000256" key="4">
    <source>
        <dbReference type="ARBA" id="ARBA00022692"/>
    </source>
</evidence>
<dbReference type="InterPro" id="IPR036259">
    <property type="entry name" value="MFS_trans_sf"/>
</dbReference>
<comment type="subcellular location">
    <subcellularLocation>
        <location evidence="1">Cell membrane</location>
        <topology evidence="1">Multi-pass membrane protein</topology>
    </subcellularLocation>
</comment>
<dbReference type="Proteomes" id="UP001589627">
    <property type="component" value="Unassembled WGS sequence"/>
</dbReference>
<keyword evidence="3" id="KW-1003">Cell membrane</keyword>
<gene>
    <name evidence="9" type="ORF">ACFFNX_02680</name>
</gene>
<keyword evidence="4 8" id="KW-0812">Transmembrane</keyword>
<keyword evidence="5 8" id="KW-1133">Transmembrane helix</keyword>
<dbReference type="RefSeq" id="WP_378194486.1">
    <property type="nucleotide sequence ID" value="NZ_JBHLZP010000007.1"/>
</dbReference>
<feature type="transmembrane region" description="Helical" evidence="8">
    <location>
        <begin position="162"/>
        <end position="184"/>
    </location>
</feature>
<keyword evidence="6 8" id="KW-0472">Membrane</keyword>
<reference evidence="9 10" key="1">
    <citation type="submission" date="2024-09" db="EMBL/GenBank/DDBJ databases">
        <authorList>
            <person name="Sun Q."/>
            <person name="Mori K."/>
        </authorList>
    </citation>
    <scope>NUCLEOTIDE SEQUENCE [LARGE SCALE GENOMIC DNA]</scope>
    <source>
        <strain evidence="9 10">TBRC 0563</strain>
    </source>
</reference>
<feature type="transmembrane region" description="Helical" evidence="8">
    <location>
        <begin position="118"/>
        <end position="142"/>
    </location>
</feature>
<evidence type="ECO:0000256" key="1">
    <source>
        <dbReference type="ARBA" id="ARBA00004651"/>
    </source>
</evidence>
<evidence type="ECO:0000256" key="5">
    <source>
        <dbReference type="ARBA" id="ARBA00022989"/>
    </source>
</evidence>
<feature type="transmembrane region" description="Helical" evidence="8">
    <location>
        <begin position="76"/>
        <end position="97"/>
    </location>
</feature>
<dbReference type="EMBL" id="JBHLZP010000007">
    <property type="protein sequence ID" value="MFB9831090.1"/>
    <property type="molecule type" value="Genomic_DNA"/>
</dbReference>
<comment type="caution">
    <text evidence="9">The sequence shown here is derived from an EMBL/GenBank/DDBJ whole genome shotgun (WGS) entry which is preliminary data.</text>
</comment>
<protein>
    <recommendedName>
        <fullName evidence="11">MFS transporter</fullName>
    </recommendedName>
</protein>
<evidence type="ECO:0000256" key="7">
    <source>
        <dbReference type="SAM" id="MobiDB-lite"/>
    </source>
</evidence>
<proteinExistence type="predicted"/>
<evidence type="ECO:0000313" key="9">
    <source>
        <dbReference type="EMBL" id="MFB9831090.1"/>
    </source>
</evidence>
<dbReference type="Gene3D" id="1.20.1250.20">
    <property type="entry name" value="MFS general substrate transporter like domains"/>
    <property type="match status" value="1"/>
</dbReference>
<keyword evidence="10" id="KW-1185">Reference proteome</keyword>
<feature type="transmembrane region" description="Helical" evidence="8">
    <location>
        <begin position="18"/>
        <end position="38"/>
    </location>
</feature>
<feature type="compositionally biased region" description="Basic and acidic residues" evidence="7">
    <location>
        <begin position="194"/>
        <end position="212"/>
    </location>
</feature>
<feature type="transmembrane region" description="Helical" evidence="8">
    <location>
        <begin position="50"/>
        <end position="70"/>
    </location>
</feature>
<keyword evidence="2" id="KW-0813">Transport</keyword>
<evidence type="ECO:0008006" key="11">
    <source>
        <dbReference type="Google" id="ProtNLM"/>
    </source>
</evidence>
<evidence type="ECO:0000256" key="6">
    <source>
        <dbReference type="ARBA" id="ARBA00023136"/>
    </source>
</evidence>